<evidence type="ECO:0000313" key="1">
    <source>
        <dbReference type="EMBL" id="TFY55121.1"/>
    </source>
</evidence>
<keyword evidence="2" id="KW-1185">Reference proteome</keyword>
<dbReference type="EMBL" id="SEOQ01000951">
    <property type="protein sequence ID" value="TFY55121.1"/>
    <property type="molecule type" value="Genomic_DNA"/>
</dbReference>
<dbReference type="Proteomes" id="UP000298327">
    <property type="component" value="Unassembled WGS sequence"/>
</dbReference>
<organism evidence="1 2">
    <name type="scientific">Dentipellis fragilis</name>
    <dbReference type="NCBI Taxonomy" id="205917"/>
    <lineage>
        <taxon>Eukaryota</taxon>
        <taxon>Fungi</taxon>
        <taxon>Dikarya</taxon>
        <taxon>Basidiomycota</taxon>
        <taxon>Agaricomycotina</taxon>
        <taxon>Agaricomycetes</taxon>
        <taxon>Russulales</taxon>
        <taxon>Hericiaceae</taxon>
        <taxon>Dentipellis</taxon>
    </lineage>
</organism>
<sequence>MGMMGVPNIGRAIGQQGSGQAVPGVVNVPALRARVRVVAAFVLILAHTAGFRVYGDFRRLVSRLLCHKYCLCHHHHYQHLPSAPAIGPPSYFVFALRIAIDIDIAVLHPSPSYRHTVTRHPIYIVLHISPDICARARALSFVLSL</sequence>
<gene>
    <name evidence="1" type="ORF">EVG20_g9439</name>
</gene>
<protein>
    <submittedName>
        <fullName evidence="1">Uncharacterized protein</fullName>
    </submittedName>
</protein>
<name>A0A4Y9Y163_9AGAM</name>
<dbReference type="AlphaFoldDB" id="A0A4Y9Y163"/>
<comment type="caution">
    <text evidence="1">The sequence shown here is derived from an EMBL/GenBank/DDBJ whole genome shotgun (WGS) entry which is preliminary data.</text>
</comment>
<reference evidence="1 2" key="1">
    <citation type="submission" date="2019-02" db="EMBL/GenBank/DDBJ databases">
        <title>Genome sequencing of the rare red list fungi Dentipellis fragilis.</title>
        <authorList>
            <person name="Buettner E."/>
            <person name="Kellner H."/>
        </authorList>
    </citation>
    <scope>NUCLEOTIDE SEQUENCE [LARGE SCALE GENOMIC DNA]</scope>
    <source>
        <strain evidence="1 2">DSM 105465</strain>
    </source>
</reference>
<evidence type="ECO:0000313" key="2">
    <source>
        <dbReference type="Proteomes" id="UP000298327"/>
    </source>
</evidence>
<accession>A0A4Y9Y163</accession>
<proteinExistence type="predicted"/>